<sequence>MGVYVSGCLHWMVTVKPESDGSKLIVAFDLNSEKLKIVPQPKYSPGKVHLNVEVLQQRLCVLVYYPTIRSEVWVMKEYGDQDSWTELFTVWQQHVIEPFEYVRPIALSKDGSKVLLEQDDEKFIWFDLQRQKPERVMIRGLRSIDKSNPDILIWSDNAPSHPEIAVLVESLVFGSFIVDREIHVYSLKSEAWKRIGDYSCTFPLRKPHTKMCIQAQGVATDNALHWFYGSQGRIKGIFSINLTGNKQYEAPIPYGFPKLVPLKGCLHVEKYGSWEDSWVRLFKVRLDDVTFYTTAICFKEGDRKVLLELQPVDMQVKRYVWYNLVTKERASEVLELSAKLKAESCFDSLLVDPKFLKLIEPPEIILYESSCDL</sequence>
<dbReference type="Gramene" id="AUR62018133-RA">
    <property type="protein sequence ID" value="AUR62018133-RA:cds"/>
    <property type="gene ID" value="AUR62018133"/>
</dbReference>
<name>A0A803LSD9_CHEQI</name>
<organism evidence="2 3">
    <name type="scientific">Chenopodium quinoa</name>
    <name type="common">Quinoa</name>
    <dbReference type="NCBI Taxonomy" id="63459"/>
    <lineage>
        <taxon>Eukaryota</taxon>
        <taxon>Viridiplantae</taxon>
        <taxon>Streptophyta</taxon>
        <taxon>Embryophyta</taxon>
        <taxon>Tracheophyta</taxon>
        <taxon>Spermatophyta</taxon>
        <taxon>Magnoliopsida</taxon>
        <taxon>eudicotyledons</taxon>
        <taxon>Gunneridae</taxon>
        <taxon>Pentapetalae</taxon>
        <taxon>Caryophyllales</taxon>
        <taxon>Chenopodiaceae</taxon>
        <taxon>Chenopodioideae</taxon>
        <taxon>Atripliceae</taxon>
        <taxon>Chenopodium</taxon>
    </lineage>
</organism>
<dbReference type="EnsemblPlants" id="AUR62018133-RA">
    <property type="protein sequence ID" value="AUR62018133-RA:cds"/>
    <property type="gene ID" value="AUR62018133"/>
</dbReference>
<proteinExistence type="predicted"/>
<evidence type="ECO:0000259" key="1">
    <source>
        <dbReference type="Pfam" id="PF07734"/>
    </source>
</evidence>
<protein>
    <recommendedName>
        <fullName evidence="1">F-box associated beta-propeller type 1 domain-containing protein</fullName>
    </recommendedName>
</protein>
<accession>A0A803LSD9</accession>
<keyword evidence="3" id="KW-1185">Reference proteome</keyword>
<dbReference type="Proteomes" id="UP000596660">
    <property type="component" value="Unplaced"/>
</dbReference>
<dbReference type="PANTHER" id="PTHR31672">
    <property type="entry name" value="BNACNNG10540D PROTEIN"/>
    <property type="match status" value="1"/>
</dbReference>
<evidence type="ECO:0000313" key="2">
    <source>
        <dbReference type="EnsemblPlants" id="AUR62018133-RA:cds"/>
    </source>
</evidence>
<dbReference type="InterPro" id="IPR006527">
    <property type="entry name" value="F-box-assoc_dom_typ1"/>
</dbReference>
<evidence type="ECO:0000313" key="3">
    <source>
        <dbReference type="Proteomes" id="UP000596660"/>
    </source>
</evidence>
<dbReference type="PANTHER" id="PTHR31672:SF13">
    <property type="entry name" value="F-BOX PROTEIN CPR30-LIKE"/>
    <property type="match status" value="1"/>
</dbReference>
<dbReference type="InterPro" id="IPR050796">
    <property type="entry name" value="SCF_F-box_component"/>
</dbReference>
<reference evidence="2" key="2">
    <citation type="submission" date="2021-03" db="UniProtKB">
        <authorList>
            <consortium name="EnsemblPlants"/>
        </authorList>
    </citation>
    <scope>IDENTIFICATION</scope>
</reference>
<reference evidence="2" key="1">
    <citation type="journal article" date="2017" name="Nature">
        <title>The genome of Chenopodium quinoa.</title>
        <authorList>
            <person name="Jarvis D.E."/>
            <person name="Ho Y.S."/>
            <person name="Lightfoot D.J."/>
            <person name="Schmoeckel S.M."/>
            <person name="Li B."/>
            <person name="Borm T.J.A."/>
            <person name="Ohyanagi H."/>
            <person name="Mineta K."/>
            <person name="Michell C.T."/>
            <person name="Saber N."/>
            <person name="Kharbatia N.M."/>
            <person name="Rupper R.R."/>
            <person name="Sharp A.R."/>
            <person name="Dally N."/>
            <person name="Boughton B.A."/>
            <person name="Woo Y.H."/>
            <person name="Gao G."/>
            <person name="Schijlen E.G.W.M."/>
            <person name="Guo X."/>
            <person name="Momin A.A."/>
            <person name="Negrao S."/>
            <person name="Al-Babili S."/>
            <person name="Gehring C."/>
            <person name="Roessner U."/>
            <person name="Jung C."/>
            <person name="Murphy K."/>
            <person name="Arold S.T."/>
            <person name="Gojobori T."/>
            <person name="van der Linden C.G."/>
            <person name="van Loo E.N."/>
            <person name="Jellen E.N."/>
            <person name="Maughan P.J."/>
            <person name="Tester M."/>
        </authorList>
    </citation>
    <scope>NUCLEOTIDE SEQUENCE [LARGE SCALE GENOMIC DNA]</scope>
    <source>
        <strain evidence="2">cv. PI 614886</strain>
    </source>
</reference>
<dbReference type="NCBIfam" id="TIGR01640">
    <property type="entry name" value="F_box_assoc_1"/>
    <property type="match status" value="1"/>
</dbReference>
<dbReference type="Pfam" id="PF07734">
    <property type="entry name" value="FBA_1"/>
    <property type="match status" value="1"/>
</dbReference>
<feature type="domain" description="F-box associated beta-propeller type 1" evidence="1">
    <location>
        <begin position="2"/>
        <end position="142"/>
    </location>
</feature>
<dbReference type="InterPro" id="IPR017451">
    <property type="entry name" value="F-box-assoc_interact_dom"/>
</dbReference>
<dbReference type="AlphaFoldDB" id="A0A803LSD9"/>